<reference evidence="3" key="1">
    <citation type="journal article" date="2019" name="Int. J. Syst. Evol. Microbiol.">
        <title>The Global Catalogue of Microorganisms (GCM) 10K type strain sequencing project: providing services to taxonomists for standard genome sequencing and annotation.</title>
        <authorList>
            <consortium name="The Broad Institute Genomics Platform"/>
            <consortium name="The Broad Institute Genome Sequencing Center for Infectious Disease"/>
            <person name="Wu L."/>
            <person name="Ma J."/>
        </authorList>
    </citation>
    <scope>NUCLEOTIDE SEQUENCE [LARGE SCALE GENOMIC DNA]</scope>
    <source>
        <strain evidence="3">CGMCC 1.10188</strain>
    </source>
</reference>
<dbReference type="PANTHER" id="PTHR33376:SF15">
    <property type="entry name" value="BLL6794 PROTEIN"/>
    <property type="match status" value="1"/>
</dbReference>
<dbReference type="NCBIfam" id="NF037995">
    <property type="entry name" value="TRAP_S1"/>
    <property type="match status" value="1"/>
</dbReference>
<name>A0ABQ1I8N9_9PROT</name>
<dbReference type="Pfam" id="PF03480">
    <property type="entry name" value="DctP"/>
    <property type="match status" value="1"/>
</dbReference>
<dbReference type="InterPro" id="IPR038404">
    <property type="entry name" value="TRAP_DctP_sf"/>
</dbReference>
<keyword evidence="3" id="KW-1185">Reference proteome</keyword>
<dbReference type="EMBL" id="BMDZ01000004">
    <property type="protein sequence ID" value="GGB27731.1"/>
    <property type="molecule type" value="Genomic_DNA"/>
</dbReference>
<sequence>MTRSFDVRAILTAGVAAMTVTMVAGIAPVAAQTTLRYADYSPNRGIRAEMVEDFLTQIETESDGRIKIERYWAQALLSGTKILEGVRNGVASIGTVTADYTPNDLFAYRVGDLPVRNPHEVAGALALYDLATTNPVLQAEFDRLGVVYIANYSVGPIQMVCNKAELTSVDDFAGKKTRAVGTWSQIYAALGAIQAQVTLSETYQALGSGMIDCSQAYGYTTESYKLYEVATSFTVIDGGTIQANGMVFNKREFQALDPRDQEMIRRLGRELTEEVAAATRARNQDVIARLETGIDGHVLAVHRFDEADLARIDEVSQPFFDAFVKDAAARDIDGAALLADYRAALAAHLETVRP</sequence>
<dbReference type="InterPro" id="IPR018389">
    <property type="entry name" value="DctP_fam"/>
</dbReference>
<comment type="caution">
    <text evidence="2">The sequence shown here is derived from an EMBL/GenBank/DDBJ whole genome shotgun (WGS) entry which is preliminary data.</text>
</comment>
<dbReference type="SUPFAM" id="SSF53850">
    <property type="entry name" value="Periplasmic binding protein-like II"/>
    <property type="match status" value="1"/>
</dbReference>
<dbReference type="Proteomes" id="UP000603352">
    <property type="component" value="Unassembled WGS sequence"/>
</dbReference>
<organism evidence="2 3">
    <name type="scientific">Tistrella bauzanensis</name>
    <dbReference type="NCBI Taxonomy" id="657419"/>
    <lineage>
        <taxon>Bacteria</taxon>
        <taxon>Pseudomonadati</taxon>
        <taxon>Pseudomonadota</taxon>
        <taxon>Alphaproteobacteria</taxon>
        <taxon>Geminicoccales</taxon>
        <taxon>Geminicoccaceae</taxon>
        <taxon>Tistrella</taxon>
    </lineage>
</organism>
<dbReference type="RefSeq" id="WP_188574816.1">
    <property type="nucleotide sequence ID" value="NZ_BMDZ01000004.1"/>
</dbReference>
<dbReference type="PANTHER" id="PTHR33376">
    <property type="match status" value="1"/>
</dbReference>
<protein>
    <submittedName>
        <fullName evidence="2">Uncharacterized protein</fullName>
    </submittedName>
</protein>
<proteinExistence type="predicted"/>
<accession>A0ABQ1I8N9</accession>
<evidence type="ECO:0000256" key="1">
    <source>
        <dbReference type="ARBA" id="ARBA00022729"/>
    </source>
</evidence>
<gene>
    <name evidence="2" type="ORF">GCM10011505_06300</name>
</gene>
<evidence type="ECO:0000313" key="2">
    <source>
        <dbReference type="EMBL" id="GGB27731.1"/>
    </source>
</evidence>
<keyword evidence="1" id="KW-0732">Signal</keyword>
<evidence type="ECO:0000313" key="3">
    <source>
        <dbReference type="Proteomes" id="UP000603352"/>
    </source>
</evidence>
<dbReference type="Gene3D" id="3.40.190.170">
    <property type="entry name" value="Bacterial extracellular solute-binding protein, family 7"/>
    <property type="match status" value="1"/>
</dbReference>